<gene>
    <name evidence="1" type="ORF">SAMN02745751_01584</name>
</gene>
<dbReference type="Proteomes" id="UP000184052">
    <property type="component" value="Unassembled WGS sequence"/>
</dbReference>
<name>A0A1M6FYB3_9FIRM</name>
<proteinExistence type="predicted"/>
<evidence type="ECO:0000313" key="1">
    <source>
        <dbReference type="EMBL" id="SHJ02642.1"/>
    </source>
</evidence>
<dbReference type="RefSeq" id="WP_073049042.1">
    <property type="nucleotide sequence ID" value="NZ_FQZL01000009.1"/>
</dbReference>
<accession>A0A1M6FYB3</accession>
<evidence type="ECO:0000313" key="2">
    <source>
        <dbReference type="Proteomes" id="UP000184052"/>
    </source>
</evidence>
<dbReference type="EMBL" id="FQZL01000009">
    <property type="protein sequence ID" value="SHJ02642.1"/>
    <property type="molecule type" value="Genomic_DNA"/>
</dbReference>
<organism evidence="1 2">
    <name type="scientific">Dethiosulfatibacter aminovorans DSM 17477</name>
    <dbReference type="NCBI Taxonomy" id="1121476"/>
    <lineage>
        <taxon>Bacteria</taxon>
        <taxon>Bacillati</taxon>
        <taxon>Bacillota</taxon>
        <taxon>Tissierellia</taxon>
        <taxon>Dethiosulfatibacter</taxon>
    </lineage>
</organism>
<reference evidence="1 2" key="1">
    <citation type="submission" date="2016-11" db="EMBL/GenBank/DDBJ databases">
        <authorList>
            <person name="Jaros S."/>
            <person name="Januszkiewicz K."/>
            <person name="Wedrychowicz H."/>
        </authorList>
    </citation>
    <scope>NUCLEOTIDE SEQUENCE [LARGE SCALE GENOMIC DNA]</scope>
    <source>
        <strain evidence="1 2">DSM 17477</strain>
    </source>
</reference>
<dbReference type="AlphaFoldDB" id="A0A1M6FYB3"/>
<protein>
    <submittedName>
        <fullName evidence="1">Uncharacterized protein</fullName>
    </submittedName>
</protein>
<dbReference type="STRING" id="1121476.SAMN02745751_01584"/>
<sequence length="138" mass="15523">MIFNKWFSYNETSDDLLELRDKFSEEFNGADYSNILCYDLIVYDGEKPSCLARMEGIDGKFVIVGVAAGKEIENITMEDLAVRLLIRRAVDSGAEKVYFIPTENSRKLAEVIGFMSSGEKIRDCESMVRYGDVGGDCC</sequence>
<keyword evidence="2" id="KW-1185">Reference proteome</keyword>